<comment type="caution">
    <text evidence="14">The sequence shown here is derived from an EMBL/GenBank/DDBJ whole genome shotgun (WGS) entry which is preliminary data.</text>
</comment>
<dbReference type="GO" id="GO:0004000">
    <property type="term" value="F:adenosine deaminase activity"/>
    <property type="evidence" value="ECO:0007669"/>
    <property type="project" value="InterPro"/>
</dbReference>
<evidence type="ECO:0000256" key="6">
    <source>
        <dbReference type="ARBA" id="ARBA00022525"/>
    </source>
</evidence>
<feature type="signal peptide" evidence="11">
    <location>
        <begin position="1"/>
        <end position="17"/>
    </location>
</feature>
<dbReference type="InterPro" id="IPR013659">
    <property type="entry name" value="A_deaminase_N"/>
</dbReference>
<feature type="domain" description="Adenosine/AMP deaminase N-terminal" evidence="13">
    <location>
        <begin position="20"/>
        <end position="96"/>
    </location>
</feature>
<evidence type="ECO:0000256" key="1">
    <source>
        <dbReference type="ARBA" id="ARBA00001947"/>
    </source>
</evidence>
<dbReference type="AlphaFoldDB" id="A0AAD7YD75"/>
<evidence type="ECO:0000259" key="13">
    <source>
        <dbReference type="Pfam" id="PF08451"/>
    </source>
</evidence>
<dbReference type="GO" id="GO:0046103">
    <property type="term" value="P:inosine biosynthetic process"/>
    <property type="evidence" value="ECO:0007669"/>
    <property type="project" value="TreeGrafter"/>
</dbReference>
<dbReference type="NCBIfam" id="TIGR01431">
    <property type="entry name" value="adm_rel"/>
    <property type="match status" value="1"/>
</dbReference>
<keyword evidence="15" id="KW-1185">Reference proteome</keyword>
<dbReference type="EC" id="3.5.4.4" evidence="4"/>
<dbReference type="PANTHER" id="PTHR11409">
    <property type="entry name" value="ADENOSINE DEAMINASE"/>
    <property type="match status" value="1"/>
</dbReference>
<dbReference type="InterPro" id="IPR001365">
    <property type="entry name" value="A_deaminase_dom"/>
</dbReference>
<evidence type="ECO:0000256" key="9">
    <source>
        <dbReference type="ARBA" id="ARBA00022801"/>
    </source>
</evidence>
<proteinExistence type="inferred from homology"/>
<dbReference type="PANTHER" id="PTHR11409:SF39">
    <property type="entry name" value="ADENOSINE DEAMINASE 2"/>
    <property type="match status" value="1"/>
</dbReference>
<comment type="catalytic activity">
    <reaction evidence="10">
        <text>adenosine + H2O + H(+) = inosine + NH4(+)</text>
        <dbReference type="Rhea" id="RHEA:24408"/>
        <dbReference type="ChEBI" id="CHEBI:15377"/>
        <dbReference type="ChEBI" id="CHEBI:15378"/>
        <dbReference type="ChEBI" id="CHEBI:16335"/>
        <dbReference type="ChEBI" id="CHEBI:17596"/>
        <dbReference type="ChEBI" id="CHEBI:28938"/>
        <dbReference type="EC" id="3.5.4.4"/>
    </reaction>
</comment>
<dbReference type="GO" id="GO:0006154">
    <property type="term" value="P:adenosine catabolic process"/>
    <property type="evidence" value="ECO:0007669"/>
    <property type="project" value="InterPro"/>
</dbReference>
<reference evidence="14" key="1">
    <citation type="submission" date="2023-03" db="EMBL/GenBank/DDBJ databases">
        <title>Chromosome-level genomes of two armyworms, Mythimna separata and Mythimna loreyi, provide insights into the biosynthesis and reception of sex pheromones.</title>
        <authorList>
            <person name="Zhao H."/>
        </authorList>
    </citation>
    <scope>NUCLEOTIDE SEQUENCE</scope>
    <source>
        <strain evidence="14">BeijingLab</strain>
        <tissue evidence="14">Pupa</tissue>
    </source>
</reference>
<name>A0AAD7YD75_MYTSE</name>
<keyword evidence="7" id="KW-0479">Metal-binding</keyword>
<dbReference type="Gene3D" id="3.20.20.140">
    <property type="entry name" value="Metal-dependent hydrolases"/>
    <property type="match status" value="1"/>
</dbReference>
<dbReference type="InterPro" id="IPR032466">
    <property type="entry name" value="Metal_Hydrolase"/>
</dbReference>
<comment type="cofactor">
    <cofactor evidence="1">
        <name>Zn(2+)</name>
        <dbReference type="ChEBI" id="CHEBI:29105"/>
    </cofactor>
</comment>
<dbReference type="Pfam" id="PF00962">
    <property type="entry name" value="A_deaminase"/>
    <property type="match status" value="1"/>
</dbReference>
<sequence length="501" mass="58329">MWPLAVLLVTNIIFTQSQCMQSVLDERKDLLERELAMMVGNSIELSDSELKANEIIMNLKHDEIQRGFLHPKQFNLSKHFFEYKDEVKKTKLFQIIQSMPKGAVLHAHDTKLLSPDYVLALTYWEDLWVCWTEDKYFVEFYFSKITPAFPCATEWELMSEARNASGDVEQFDADLRKHFTMVIDNPNEVYTDVNAAWQKFQRYFISTGNLFSYKPVFEQYYYDTLLEFRKDQVMYLELRSTMPSLYDLDGNVFDAVETAVTYKRVTEKFMRDYPDFFGAKLIYSPLKLVDKATLQECIKTALLIQSLMPDFLLGFDLVGQEDFRAPLKEFLPELAEIREQLDLYLHAGETNWYGTASDENLLDAVVLGAKRIGHAFALTKHPLLMEEVKKRQIALEINVVSNIVLKLVQDPRNHPLATYLSQNMPVLLSSDDPGVWEALPMSHDFYVTFVAVASRHADLKLLKQLALNSLYYSSYPEKHKLVHAFEIRWTKFIDAIVKDKW</sequence>
<comment type="similarity">
    <text evidence="3">Belongs to the metallo-dependent hydrolases superfamily. Adenosine and AMP deaminases family. ADGF subfamily.</text>
</comment>
<dbReference type="InterPro" id="IPR006330">
    <property type="entry name" value="Ado/ade_deaminase"/>
</dbReference>
<evidence type="ECO:0000256" key="4">
    <source>
        <dbReference type="ARBA" id="ARBA00012784"/>
    </source>
</evidence>
<evidence type="ECO:0000256" key="11">
    <source>
        <dbReference type="SAM" id="SignalP"/>
    </source>
</evidence>
<evidence type="ECO:0000256" key="5">
    <source>
        <dbReference type="ARBA" id="ARBA00018099"/>
    </source>
</evidence>
<evidence type="ECO:0000313" key="14">
    <source>
        <dbReference type="EMBL" id="KAJ8711072.1"/>
    </source>
</evidence>
<evidence type="ECO:0000256" key="7">
    <source>
        <dbReference type="ARBA" id="ARBA00022723"/>
    </source>
</evidence>
<gene>
    <name evidence="14" type="ORF">PYW07_008314</name>
</gene>
<comment type="subcellular location">
    <subcellularLocation>
        <location evidence="2">Secreted</location>
    </subcellularLocation>
</comment>
<evidence type="ECO:0000256" key="2">
    <source>
        <dbReference type="ARBA" id="ARBA00004613"/>
    </source>
</evidence>
<dbReference type="GO" id="GO:0046872">
    <property type="term" value="F:metal ion binding"/>
    <property type="evidence" value="ECO:0007669"/>
    <property type="project" value="UniProtKB-KW"/>
</dbReference>
<protein>
    <recommendedName>
        <fullName evidence="5">Adenosine deaminase</fullName>
        <ecNumber evidence="4">3.5.4.4</ecNumber>
    </recommendedName>
</protein>
<keyword evidence="6" id="KW-0964">Secreted</keyword>
<dbReference type="FunFam" id="3.20.20.140:FF:000017">
    <property type="entry name" value="Adenosine deaminase 2"/>
    <property type="match status" value="1"/>
</dbReference>
<dbReference type="SUPFAM" id="SSF51556">
    <property type="entry name" value="Metallo-dependent hydrolases"/>
    <property type="match status" value="1"/>
</dbReference>
<evidence type="ECO:0000259" key="12">
    <source>
        <dbReference type="Pfam" id="PF00962"/>
    </source>
</evidence>
<feature type="chain" id="PRO_5042280190" description="Adenosine deaminase" evidence="11">
    <location>
        <begin position="18"/>
        <end position="501"/>
    </location>
</feature>
<keyword evidence="9" id="KW-0378">Hydrolase</keyword>
<evidence type="ECO:0000256" key="3">
    <source>
        <dbReference type="ARBA" id="ARBA00006083"/>
    </source>
</evidence>
<keyword evidence="8 11" id="KW-0732">Signal</keyword>
<dbReference type="GO" id="GO:0005615">
    <property type="term" value="C:extracellular space"/>
    <property type="evidence" value="ECO:0007669"/>
    <property type="project" value="InterPro"/>
</dbReference>
<accession>A0AAD7YD75</accession>
<dbReference type="EMBL" id="JARGEI010000022">
    <property type="protein sequence ID" value="KAJ8711072.1"/>
    <property type="molecule type" value="Genomic_DNA"/>
</dbReference>
<dbReference type="InterPro" id="IPR006331">
    <property type="entry name" value="ADGF"/>
</dbReference>
<dbReference type="Pfam" id="PF08451">
    <property type="entry name" value="A_deaminase_N"/>
    <property type="match status" value="1"/>
</dbReference>
<evidence type="ECO:0000313" key="15">
    <source>
        <dbReference type="Proteomes" id="UP001231518"/>
    </source>
</evidence>
<dbReference type="Proteomes" id="UP001231518">
    <property type="component" value="Chromosome 21"/>
</dbReference>
<evidence type="ECO:0000256" key="8">
    <source>
        <dbReference type="ARBA" id="ARBA00022729"/>
    </source>
</evidence>
<organism evidence="14 15">
    <name type="scientific">Mythimna separata</name>
    <name type="common">Oriental armyworm</name>
    <name type="synonym">Pseudaletia separata</name>
    <dbReference type="NCBI Taxonomy" id="271217"/>
    <lineage>
        <taxon>Eukaryota</taxon>
        <taxon>Metazoa</taxon>
        <taxon>Ecdysozoa</taxon>
        <taxon>Arthropoda</taxon>
        <taxon>Hexapoda</taxon>
        <taxon>Insecta</taxon>
        <taxon>Pterygota</taxon>
        <taxon>Neoptera</taxon>
        <taxon>Endopterygota</taxon>
        <taxon>Lepidoptera</taxon>
        <taxon>Glossata</taxon>
        <taxon>Ditrysia</taxon>
        <taxon>Noctuoidea</taxon>
        <taxon>Noctuidae</taxon>
        <taxon>Noctuinae</taxon>
        <taxon>Hadenini</taxon>
        <taxon>Mythimna</taxon>
    </lineage>
</organism>
<evidence type="ECO:0000256" key="10">
    <source>
        <dbReference type="ARBA" id="ARBA00047764"/>
    </source>
</evidence>
<feature type="domain" description="Adenosine deaminase" evidence="12">
    <location>
        <begin position="182"/>
        <end position="480"/>
    </location>
</feature>